<dbReference type="EMBL" id="MU001868">
    <property type="protein sequence ID" value="KAF2795137.1"/>
    <property type="molecule type" value="Genomic_DNA"/>
</dbReference>
<protein>
    <submittedName>
        <fullName evidence="1">Uncharacterized protein</fullName>
    </submittedName>
</protein>
<name>A0A6A6XHM4_9PLEO</name>
<dbReference type="Proteomes" id="UP000799757">
    <property type="component" value="Unassembled WGS sequence"/>
</dbReference>
<evidence type="ECO:0000313" key="1">
    <source>
        <dbReference type="EMBL" id="KAF2795137.1"/>
    </source>
</evidence>
<reference evidence="1" key="1">
    <citation type="journal article" date="2020" name="Stud. Mycol.">
        <title>101 Dothideomycetes genomes: a test case for predicting lifestyles and emergence of pathogens.</title>
        <authorList>
            <person name="Haridas S."/>
            <person name="Albert R."/>
            <person name="Binder M."/>
            <person name="Bloem J."/>
            <person name="Labutti K."/>
            <person name="Salamov A."/>
            <person name="Andreopoulos B."/>
            <person name="Baker S."/>
            <person name="Barry K."/>
            <person name="Bills G."/>
            <person name="Bluhm B."/>
            <person name="Cannon C."/>
            <person name="Castanera R."/>
            <person name="Culley D."/>
            <person name="Daum C."/>
            <person name="Ezra D."/>
            <person name="Gonzalez J."/>
            <person name="Henrissat B."/>
            <person name="Kuo A."/>
            <person name="Liang C."/>
            <person name="Lipzen A."/>
            <person name="Lutzoni F."/>
            <person name="Magnuson J."/>
            <person name="Mondo S."/>
            <person name="Nolan M."/>
            <person name="Ohm R."/>
            <person name="Pangilinan J."/>
            <person name="Park H.-J."/>
            <person name="Ramirez L."/>
            <person name="Alfaro M."/>
            <person name="Sun H."/>
            <person name="Tritt A."/>
            <person name="Yoshinaga Y."/>
            <person name="Zwiers L.-H."/>
            <person name="Turgeon B."/>
            <person name="Goodwin S."/>
            <person name="Spatafora J."/>
            <person name="Crous P."/>
            <person name="Grigoriev I."/>
        </authorList>
    </citation>
    <scope>NUCLEOTIDE SEQUENCE</scope>
    <source>
        <strain evidence="1">CBS 109.77</strain>
    </source>
</reference>
<proteinExistence type="predicted"/>
<organism evidence="1 2">
    <name type="scientific">Melanomma pulvis-pyrius CBS 109.77</name>
    <dbReference type="NCBI Taxonomy" id="1314802"/>
    <lineage>
        <taxon>Eukaryota</taxon>
        <taxon>Fungi</taxon>
        <taxon>Dikarya</taxon>
        <taxon>Ascomycota</taxon>
        <taxon>Pezizomycotina</taxon>
        <taxon>Dothideomycetes</taxon>
        <taxon>Pleosporomycetidae</taxon>
        <taxon>Pleosporales</taxon>
        <taxon>Melanommataceae</taxon>
        <taxon>Melanomma</taxon>
    </lineage>
</organism>
<evidence type="ECO:0000313" key="2">
    <source>
        <dbReference type="Proteomes" id="UP000799757"/>
    </source>
</evidence>
<dbReference type="AlphaFoldDB" id="A0A6A6XHM4"/>
<accession>A0A6A6XHM4</accession>
<gene>
    <name evidence="1" type="ORF">K505DRAFT_17993</name>
</gene>
<sequence length="96" mass="10290">MLVRLPDTFRLGSWHRQPSVSTAPVPRPVLGSLGKQGTSLLDGGPRTGIDRIYWPKGIFSLPSSPASCIEDSFDRVSNCSSIRVARGCLGMVSAFA</sequence>
<keyword evidence="2" id="KW-1185">Reference proteome</keyword>